<sequence length="129" mass="13434">RGRSRWCAGEGCWAPSPSGWSSPPDGRRASVRRWPPSSRSPRPTGRRHRAGEPPSPSPTPSGSACPSSWSGACWTGAPACWPGCAGTASVSSGPAVRCSCSSESCSSPGCGTRCWWRYSPASPASPRRS</sequence>
<organism evidence="2">
    <name type="scientific">uncultured Friedmanniella sp</name>
    <dbReference type="NCBI Taxonomy" id="335381"/>
    <lineage>
        <taxon>Bacteria</taxon>
        <taxon>Bacillati</taxon>
        <taxon>Actinomycetota</taxon>
        <taxon>Actinomycetes</taxon>
        <taxon>Propionibacteriales</taxon>
        <taxon>Nocardioidaceae</taxon>
        <taxon>Friedmanniella</taxon>
        <taxon>environmental samples</taxon>
    </lineage>
</organism>
<reference evidence="2" key="1">
    <citation type="submission" date="2020-02" db="EMBL/GenBank/DDBJ databases">
        <authorList>
            <person name="Meier V. D."/>
        </authorList>
    </citation>
    <scope>NUCLEOTIDE SEQUENCE</scope>
    <source>
        <strain evidence="2">AVDCRST_MAG61</strain>
    </source>
</reference>
<feature type="region of interest" description="Disordered" evidence="1">
    <location>
        <begin position="1"/>
        <end position="70"/>
    </location>
</feature>
<protein>
    <submittedName>
        <fullName evidence="2">Cytochrome c-type biogenesis protein CcdA (DsbD analog)</fullName>
    </submittedName>
</protein>
<evidence type="ECO:0000313" key="2">
    <source>
        <dbReference type="EMBL" id="CAA9325332.1"/>
    </source>
</evidence>
<feature type="non-terminal residue" evidence="2">
    <location>
        <position position="1"/>
    </location>
</feature>
<dbReference type="EMBL" id="CADCTT010000316">
    <property type="protein sequence ID" value="CAA9325332.1"/>
    <property type="molecule type" value="Genomic_DNA"/>
</dbReference>
<evidence type="ECO:0000256" key="1">
    <source>
        <dbReference type="SAM" id="MobiDB-lite"/>
    </source>
</evidence>
<proteinExistence type="predicted"/>
<feature type="compositionally biased region" description="Low complexity" evidence="1">
    <location>
        <begin position="15"/>
        <end position="24"/>
    </location>
</feature>
<feature type="non-terminal residue" evidence="2">
    <location>
        <position position="129"/>
    </location>
</feature>
<accession>A0A6J4L8A8</accession>
<dbReference type="AlphaFoldDB" id="A0A6J4L8A8"/>
<name>A0A6J4L8A8_9ACTN</name>
<feature type="compositionally biased region" description="Low complexity" evidence="1">
    <location>
        <begin position="32"/>
        <end position="43"/>
    </location>
</feature>
<gene>
    <name evidence="2" type="ORF">AVDCRST_MAG61-2565</name>
</gene>